<name>A0ABN9RM96_9DINO</name>
<dbReference type="EMBL" id="CAUYUJ010007314">
    <property type="protein sequence ID" value="CAK0820290.1"/>
    <property type="molecule type" value="Genomic_DNA"/>
</dbReference>
<organism evidence="1 2">
    <name type="scientific">Prorocentrum cordatum</name>
    <dbReference type="NCBI Taxonomy" id="2364126"/>
    <lineage>
        <taxon>Eukaryota</taxon>
        <taxon>Sar</taxon>
        <taxon>Alveolata</taxon>
        <taxon>Dinophyceae</taxon>
        <taxon>Prorocentrales</taxon>
        <taxon>Prorocentraceae</taxon>
        <taxon>Prorocentrum</taxon>
    </lineage>
</organism>
<dbReference type="Proteomes" id="UP001189429">
    <property type="component" value="Unassembled WGS sequence"/>
</dbReference>
<keyword evidence="2" id="KW-1185">Reference proteome</keyword>
<feature type="non-terminal residue" evidence="1">
    <location>
        <position position="1"/>
    </location>
</feature>
<protein>
    <submittedName>
        <fullName evidence="1">Uncharacterized protein</fullName>
    </submittedName>
</protein>
<evidence type="ECO:0000313" key="2">
    <source>
        <dbReference type="Proteomes" id="UP001189429"/>
    </source>
</evidence>
<sequence>GALWPHRAGYDLLRDVPGLTRLGRAHPAEAHRGVPLLLLPQARHRLVRMVEMQPRRLTQDRLEEDRRQTKLDCGDQDFDVQAFDELLEDPKWHLEKEIRTVGFNSVLVVCIHVINDIIDSFSRKEETATLALVNSWGDPVDVRQVFAEFWSPELPPEKLGFLRGHKRLQEERRVEHQEVFKRLLREHKPSFILLPVLTRDISRIFRGIRQIIDSKE</sequence>
<accession>A0ABN9RM96</accession>
<proteinExistence type="predicted"/>
<comment type="caution">
    <text evidence="1">The sequence shown here is derived from an EMBL/GenBank/DDBJ whole genome shotgun (WGS) entry which is preliminary data.</text>
</comment>
<reference evidence="1" key="1">
    <citation type="submission" date="2023-10" db="EMBL/GenBank/DDBJ databases">
        <authorList>
            <person name="Chen Y."/>
            <person name="Shah S."/>
            <person name="Dougan E. K."/>
            <person name="Thang M."/>
            <person name="Chan C."/>
        </authorList>
    </citation>
    <scope>NUCLEOTIDE SEQUENCE [LARGE SCALE GENOMIC DNA]</scope>
</reference>
<gene>
    <name evidence="1" type="ORF">PCOR1329_LOCUS22038</name>
</gene>
<evidence type="ECO:0000313" key="1">
    <source>
        <dbReference type="EMBL" id="CAK0820290.1"/>
    </source>
</evidence>
<feature type="non-terminal residue" evidence="1">
    <location>
        <position position="216"/>
    </location>
</feature>